<dbReference type="Gene3D" id="1.10.150.50">
    <property type="entry name" value="Transcription Factor, Ets-1"/>
    <property type="match status" value="1"/>
</dbReference>
<protein>
    <recommendedName>
        <fullName evidence="2">SAM domain-containing protein</fullName>
    </recommendedName>
</protein>
<feature type="domain" description="SAM" evidence="2">
    <location>
        <begin position="60"/>
        <end position="87"/>
    </location>
</feature>
<dbReference type="InterPro" id="IPR001660">
    <property type="entry name" value="SAM"/>
</dbReference>
<dbReference type="SUPFAM" id="SSF47769">
    <property type="entry name" value="SAM/Pointed domain"/>
    <property type="match status" value="1"/>
</dbReference>
<gene>
    <name evidence="3" type="ORF">PENSUB_8106</name>
</gene>
<comment type="caution">
    <text evidence="3">The sequence shown here is derived from an EMBL/GenBank/DDBJ whole genome shotgun (WGS) entry which is preliminary data.</text>
</comment>
<dbReference type="Pfam" id="PF07647">
    <property type="entry name" value="SAM_2"/>
    <property type="match status" value="1"/>
</dbReference>
<feature type="region of interest" description="Disordered" evidence="1">
    <location>
        <begin position="28"/>
        <end position="50"/>
    </location>
</feature>
<evidence type="ECO:0000256" key="1">
    <source>
        <dbReference type="SAM" id="MobiDB-lite"/>
    </source>
</evidence>
<dbReference type="AlphaFoldDB" id="A0A1Q5TI48"/>
<dbReference type="InterPro" id="IPR013761">
    <property type="entry name" value="SAM/pointed_sf"/>
</dbReference>
<evidence type="ECO:0000259" key="2">
    <source>
        <dbReference type="Pfam" id="PF07647"/>
    </source>
</evidence>
<reference evidence="3 4" key="1">
    <citation type="submission" date="2016-10" db="EMBL/GenBank/DDBJ databases">
        <title>Genome sequence of the ascomycete fungus Penicillium subrubescens.</title>
        <authorList>
            <person name="De Vries R.P."/>
            <person name="Peng M."/>
            <person name="Dilokpimol A."/>
            <person name="Hilden K."/>
            <person name="Makela M.R."/>
            <person name="Grigoriev I."/>
            <person name="Riley R."/>
            <person name="Granchi Z."/>
        </authorList>
    </citation>
    <scope>NUCLEOTIDE SEQUENCE [LARGE SCALE GENOMIC DNA]</scope>
    <source>
        <strain evidence="3 4">CBS 132785</strain>
    </source>
</reference>
<keyword evidence="4" id="KW-1185">Reference proteome</keyword>
<name>A0A1Q5TI48_9EURO</name>
<accession>A0A1Q5TI48</accession>
<dbReference type="Proteomes" id="UP000186955">
    <property type="component" value="Unassembled WGS sequence"/>
</dbReference>
<proteinExistence type="predicted"/>
<evidence type="ECO:0000313" key="3">
    <source>
        <dbReference type="EMBL" id="OKO99889.1"/>
    </source>
</evidence>
<dbReference type="EMBL" id="MNBE01000653">
    <property type="protein sequence ID" value="OKO99889.1"/>
    <property type="molecule type" value="Genomic_DNA"/>
</dbReference>
<sequence length="96" mass="10559">MLASKPQYAAPLGAINSQTATAYHVNSQRPMTATKVPEGMGYSSPTKSEFSEGQDELSAVRAWDEKKVVAWLHSIKCGQYESIFRGDFILGFSKEV</sequence>
<dbReference type="STRING" id="1316194.A0A1Q5TI48"/>
<organism evidence="3 4">
    <name type="scientific">Penicillium subrubescens</name>
    <dbReference type="NCBI Taxonomy" id="1316194"/>
    <lineage>
        <taxon>Eukaryota</taxon>
        <taxon>Fungi</taxon>
        <taxon>Dikarya</taxon>
        <taxon>Ascomycota</taxon>
        <taxon>Pezizomycotina</taxon>
        <taxon>Eurotiomycetes</taxon>
        <taxon>Eurotiomycetidae</taxon>
        <taxon>Eurotiales</taxon>
        <taxon>Aspergillaceae</taxon>
        <taxon>Penicillium</taxon>
    </lineage>
</organism>
<evidence type="ECO:0000313" key="4">
    <source>
        <dbReference type="Proteomes" id="UP000186955"/>
    </source>
</evidence>